<evidence type="ECO:0000259" key="1">
    <source>
        <dbReference type="SMART" id="SM00923"/>
    </source>
</evidence>
<organism evidence="2 3">
    <name type="scientific">Allokutzneria oryzae</name>
    <dbReference type="NCBI Taxonomy" id="1378989"/>
    <lineage>
        <taxon>Bacteria</taxon>
        <taxon>Bacillati</taxon>
        <taxon>Actinomycetota</taxon>
        <taxon>Actinomycetes</taxon>
        <taxon>Pseudonocardiales</taxon>
        <taxon>Pseudonocardiaceae</taxon>
        <taxon>Allokutzneria</taxon>
    </lineage>
</organism>
<name>A0ABV5ZXF6_9PSEU</name>
<evidence type="ECO:0000313" key="3">
    <source>
        <dbReference type="Proteomes" id="UP001589693"/>
    </source>
</evidence>
<gene>
    <name evidence="2" type="ORF">ACFFQA_16740</name>
</gene>
<protein>
    <submittedName>
        <fullName evidence="2">MbtH family protein</fullName>
    </submittedName>
</protein>
<dbReference type="Gene3D" id="3.90.820.10">
    <property type="entry name" value="Structural Genomics, Unknown Function 30-nov-00 1gh9 Mol_id"/>
    <property type="match status" value="1"/>
</dbReference>
<dbReference type="InterPro" id="IPR005153">
    <property type="entry name" value="MbtH-like_dom"/>
</dbReference>
<reference evidence="2 3" key="1">
    <citation type="submission" date="2024-09" db="EMBL/GenBank/DDBJ databases">
        <authorList>
            <person name="Sun Q."/>
            <person name="Mori K."/>
        </authorList>
    </citation>
    <scope>NUCLEOTIDE SEQUENCE [LARGE SCALE GENOMIC DNA]</scope>
    <source>
        <strain evidence="2 3">TBRC 7907</strain>
    </source>
</reference>
<dbReference type="Pfam" id="PF03621">
    <property type="entry name" value="MbtH"/>
    <property type="match status" value="1"/>
</dbReference>
<dbReference type="InterPro" id="IPR038020">
    <property type="entry name" value="MbtH-like_sf"/>
</dbReference>
<comment type="caution">
    <text evidence="2">The sequence shown here is derived from an EMBL/GenBank/DDBJ whole genome shotgun (WGS) entry which is preliminary data.</text>
</comment>
<dbReference type="RefSeq" id="WP_377852885.1">
    <property type="nucleotide sequence ID" value="NZ_JBHLZU010000014.1"/>
</dbReference>
<dbReference type="Proteomes" id="UP001589693">
    <property type="component" value="Unassembled WGS sequence"/>
</dbReference>
<sequence>MTNPFDNDESPFLVLTNNEGQHSLWPAHIAVPAGWAQAHGPAPREACVAFVDTTWTDMRPVSLREA</sequence>
<proteinExistence type="predicted"/>
<accession>A0ABV5ZXF6</accession>
<feature type="domain" description="MbtH-like" evidence="1">
    <location>
        <begin position="3"/>
        <end position="53"/>
    </location>
</feature>
<dbReference type="InterPro" id="IPR037407">
    <property type="entry name" value="MLP_fam"/>
</dbReference>
<dbReference type="SMART" id="SM00923">
    <property type="entry name" value="MbtH"/>
    <property type="match status" value="1"/>
</dbReference>
<dbReference type="PANTHER" id="PTHR38444">
    <property type="entry name" value="ENTEROBACTIN BIOSYNTHESIS PROTEIN YBDZ"/>
    <property type="match status" value="1"/>
</dbReference>
<dbReference type="EMBL" id="JBHLZU010000014">
    <property type="protein sequence ID" value="MFB9905582.1"/>
    <property type="molecule type" value="Genomic_DNA"/>
</dbReference>
<keyword evidence="3" id="KW-1185">Reference proteome</keyword>
<evidence type="ECO:0000313" key="2">
    <source>
        <dbReference type="EMBL" id="MFB9905582.1"/>
    </source>
</evidence>
<dbReference type="PANTHER" id="PTHR38444:SF1">
    <property type="entry name" value="ENTEROBACTIN BIOSYNTHESIS PROTEIN YBDZ"/>
    <property type="match status" value="1"/>
</dbReference>
<dbReference type="SUPFAM" id="SSF160582">
    <property type="entry name" value="MbtH-like"/>
    <property type="match status" value="1"/>
</dbReference>